<dbReference type="EMBL" id="BPEY01000014">
    <property type="protein sequence ID" value="GIU43309.1"/>
    <property type="molecule type" value="Genomic_DNA"/>
</dbReference>
<accession>A0ABQ4P704</accession>
<keyword evidence="2" id="KW-1185">Reference proteome</keyword>
<organism evidence="1 2">
    <name type="scientific">Shewanella sairae</name>
    <dbReference type="NCBI Taxonomy" id="190310"/>
    <lineage>
        <taxon>Bacteria</taxon>
        <taxon>Pseudomonadati</taxon>
        <taxon>Pseudomonadota</taxon>
        <taxon>Gammaproteobacteria</taxon>
        <taxon>Alteromonadales</taxon>
        <taxon>Shewanellaceae</taxon>
        <taxon>Shewanella</taxon>
    </lineage>
</organism>
<dbReference type="Proteomes" id="UP000887104">
    <property type="component" value="Unassembled WGS sequence"/>
</dbReference>
<name>A0ABQ4P704_9GAMM</name>
<protein>
    <submittedName>
        <fullName evidence="1">Uncharacterized protein</fullName>
    </submittedName>
</protein>
<evidence type="ECO:0000313" key="2">
    <source>
        <dbReference type="Proteomes" id="UP000887104"/>
    </source>
</evidence>
<reference evidence="1" key="1">
    <citation type="submission" date="2021-05" db="EMBL/GenBank/DDBJ databases">
        <title>Molecular characterization for Shewanella algae harboring chromosomal blaOXA-55-like strains isolated from clinical and environment sample.</title>
        <authorList>
            <person name="Ohama Y."/>
            <person name="Aoki K."/>
            <person name="Harada S."/>
            <person name="Moriya K."/>
            <person name="Ishii Y."/>
            <person name="Tateda K."/>
        </authorList>
    </citation>
    <scope>NUCLEOTIDE SEQUENCE</scope>
    <source>
        <strain evidence="1">JCM 11563</strain>
    </source>
</reference>
<evidence type="ECO:0000313" key="1">
    <source>
        <dbReference type="EMBL" id="GIU43309.1"/>
    </source>
</evidence>
<sequence>MRFNCELALLMLLLIFVWPVKSTDFCHKIEFIQRDLGHVLRQHMIIKAVNVKLVSSSIAAIVDQDSSSL</sequence>
<comment type="caution">
    <text evidence="1">The sequence shown here is derived from an EMBL/GenBank/DDBJ whole genome shotgun (WGS) entry which is preliminary data.</text>
</comment>
<proteinExistence type="predicted"/>
<gene>
    <name evidence="1" type="ORF">TUM4438_11920</name>
</gene>